<evidence type="ECO:0000313" key="11">
    <source>
        <dbReference type="Proteomes" id="UP001163846"/>
    </source>
</evidence>
<evidence type="ECO:0000256" key="8">
    <source>
        <dbReference type="SAM" id="MobiDB-lite"/>
    </source>
</evidence>
<accession>A0AA38UHW0</accession>
<proteinExistence type="predicted"/>
<evidence type="ECO:0000256" key="7">
    <source>
        <dbReference type="ARBA" id="ARBA00023242"/>
    </source>
</evidence>
<keyword evidence="7" id="KW-0539">Nucleus</keyword>
<dbReference type="SMART" id="SM00412">
    <property type="entry name" value="Cu_FIST"/>
    <property type="match status" value="1"/>
</dbReference>
<dbReference type="GO" id="GO:0045944">
    <property type="term" value="P:positive regulation of transcription by RNA polymerase II"/>
    <property type="evidence" value="ECO:0007669"/>
    <property type="project" value="TreeGrafter"/>
</dbReference>
<keyword evidence="2" id="KW-0479">Metal-binding</keyword>
<keyword evidence="6" id="KW-0804">Transcription</keyword>
<organism evidence="10 11">
    <name type="scientific">Lentinula raphanica</name>
    <dbReference type="NCBI Taxonomy" id="153919"/>
    <lineage>
        <taxon>Eukaryota</taxon>
        <taxon>Fungi</taxon>
        <taxon>Dikarya</taxon>
        <taxon>Basidiomycota</taxon>
        <taxon>Agaricomycotina</taxon>
        <taxon>Agaricomycetes</taxon>
        <taxon>Agaricomycetidae</taxon>
        <taxon>Agaricales</taxon>
        <taxon>Marasmiineae</taxon>
        <taxon>Omphalotaceae</taxon>
        <taxon>Lentinula</taxon>
    </lineage>
</organism>
<dbReference type="GO" id="GO:0005507">
    <property type="term" value="F:copper ion binding"/>
    <property type="evidence" value="ECO:0007669"/>
    <property type="project" value="InterPro"/>
</dbReference>
<protein>
    <recommendedName>
        <fullName evidence="9">Copper-fist domain-containing protein</fullName>
    </recommendedName>
</protein>
<comment type="caution">
    <text evidence="10">The sequence shown here is derived from an EMBL/GenBank/DDBJ whole genome shotgun (WGS) entry which is preliminary data.</text>
</comment>
<evidence type="ECO:0000313" key="10">
    <source>
        <dbReference type="EMBL" id="KAJ3842352.1"/>
    </source>
</evidence>
<dbReference type="GO" id="GO:0006879">
    <property type="term" value="P:intracellular iron ion homeostasis"/>
    <property type="evidence" value="ECO:0007669"/>
    <property type="project" value="TreeGrafter"/>
</dbReference>
<dbReference type="Proteomes" id="UP001163846">
    <property type="component" value="Unassembled WGS sequence"/>
</dbReference>
<name>A0AA38UHW0_9AGAR</name>
<dbReference type="InterPro" id="IPR001083">
    <property type="entry name" value="Cu_fist_DNA-bd_dom"/>
</dbReference>
<keyword evidence="11" id="KW-1185">Reference proteome</keyword>
<dbReference type="GO" id="GO:0000981">
    <property type="term" value="F:DNA-binding transcription factor activity, RNA polymerase II-specific"/>
    <property type="evidence" value="ECO:0007669"/>
    <property type="project" value="TreeGrafter"/>
</dbReference>
<dbReference type="FunFam" id="3.90.430.10:FF:000001">
    <property type="entry name" value="Copper fist DNA-binding protein"/>
    <property type="match status" value="1"/>
</dbReference>
<dbReference type="GO" id="GO:0006878">
    <property type="term" value="P:intracellular copper ion homeostasis"/>
    <property type="evidence" value="ECO:0007669"/>
    <property type="project" value="TreeGrafter"/>
</dbReference>
<feature type="region of interest" description="Disordered" evidence="8">
    <location>
        <begin position="541"/>
        <end position="562"/>
    </location>
</feature>
<feature type="domain" description="Copper-fist" evidence="9">
    <location>
        <begin position="1"/>
        <end position="40"/>
    </location>
</feature>
<dbReference type="PROSITE" id="PS50073">
    <property type="entry name" value="COPPER_FIST_2"/>
    <property type="match status" value="1"/>
</dbReference>
<dbReference type="PANTHER" id="PTHR28088:SF5">
    <property type="entry name" value="TRANSCRIPTIONAL ACTIVATOR HAA1-RELATED"/>
    <property type="match status" value="1"/>
</dbReference>
<keyword evidence="5" id="KW-0805">Transcription regulation</keyword>
<feature type="compositionally biased region" description="Polar residues" evidence="8">
    <location>
        <begin position="553"/>
        <end position="562"/>
    </location>
</feature>
<gene>
    <name evidence="10" type="ORF">F5878DRAFT_607889</name>
</gene>
<feature type="region of interest" description="Disordered" evidence="8">
    <location>
        <begin position="207"/>
        <end position="233"/>
    </location>
</feature>
<dbReference type="SMART" id="SM01090">
    <property type="entry name" value="Copper-fist"/>
    <property type="match status" value="1"/>
</dbReference>
<evidence type="ECO:0000256" key="6">
    <source>
        <dbReference type="ARBA" id="ARBA00023163"/>
    </source>
</evidence>
<feature type="compositionally biased region" description="Polar residues" evidence="8">
    <location>
        <begin position="147"/>
        <end position="174"/>
    </location>
</feature>
<dbReference type="InterPro" id="IPR051763">
    <property type="entry name" value="Copper_Homeo_Regul"/>
</dbReference>
<dbReference type="AlphaFoldDB" id="A0AA38UHW0"/>
<dbReference type="SUPFAM" id="SSF57879">
    <property type="entry name" value="Zinc domain conserved in yeast copper-regulated transcription factors"/>
    <property type="match status" value="1"/>
</dbReference>
<dbReference type="PRINTS" id="PR00617">
    <property type="entry name" value="COPPERFIST"/>
</dbReference>
<evidence type="ECO:0000256" key="3">
    <source>
        <dbReference type="ARBA" id="ARBA00022833"/>
    </source>
</evidence>
<evidence type="ECO:0000256" key="1">
    <source>
        <dbReference type="ARBA" id="ARBA00004123"/>
    </source>
</evidence>
<sequence length="562" mass="60227">MVLIESKKYACETCIKGHRSSACKHTGRALYEIKKKGRPVTQCEHCRELRKTKQVHVKCICHKEETIVGGEQTSGCSKQGVNKMLESAAFPNGLPKALEASVAGQLLSQGATSDSDIDSCSCLSGDECHCWTPRKAAPRVRKKGKSTIEQPTSTPAQTPESSSQAKAPNTSNVQSRLADLRTLLPKPAHNPSSSAVLHSSGRYHPHELFSPYGRAHDHVHSNHPLRHNSKSPQADDMAVTPNTFLNNVQRPPYSLDRTFYRPRALSTNDDPRPSQVIPRFDAVDIEVWKSFQTTGPADIAGSLCGCGNECSCPGCIIHKPNINRAELHNSNCSQPDACRSCLDCAASLSYEPSNPLPSNTALSIYDNAYSLSGVDDWIRQMQSSIPAASFYGQSQSVSTSNLTSNSPAVVNQFPLDDRLLRGAPGVMYANASGDPSALFGRSRSFDDLLLTYPSSFNTSVPLDLSFLNGDSQDFLLNSATSLTPSLQSVVATSVGLDLAESVYRSRSASAASSETSGNDGNASLSALSDWGEMSSMSMFYQPHGGRGGGGGSSVNSLPDTMG</sequence>
<reference evidence="10" key="1">
    <citation type="submission" date="2022-08" db="EMBL/GenBank/DDBJ databases">
        <authorList>
            <consortium name="DOE Joint Genome Institute"/>
            <person name="Min B."/>
            <person name="Riley R."/>
            <person name="Sierra-Patev S."/>
            <person name="Naranjo-Ortiz M."/>
            <person name="Looney B."/>
            <person name="Konkel Z."/>
            <person name="Slot J.C."/>
            <person name="Sakamoto Y."/>
            <person name="Steenwyk J.L."/>
            <person name="Rokas A."/>
            <person name="Carro J."/>
            <person name="Camarero S."/>
            <person name="Ferreira P."/>
            <person name="Molpeceres G."/>
            <person name="Ruiz-Duenas F.J."/>
            <person name="Serrano A."/>
            <person name="Henrissat B."/>
            <person name="Drula E."/>
            <person name="Hughes K.W."/>
            <person name="Mata J.L."/>
            <person name="Ishikawa N.K."/>
            <person name="Vargas-Isla R."/>
            <person name="Ushijima S."/>
            <person name="Smith C.A."/>
            <person name="Ahrendt S."/>
            <person name="Andreopoulos W."/>
            <person name="He G."/>
            <person name="Labutti K."/>
            <person name="Lipzen A."/>
            <person name="Ng V."/>
            <person name="Sandor L."/>
            <person name="Barry K."/>
            <person name="Martinez A.T."/>
            <person name="Xiao Y."/>
            <person name="Gibbons J.G."/>
            <person name="Terashima K."/>
            <person name="Hibbett D.S."/>
            <person name="Grigoriev I.V."/>
        </authorList>
    </citation>
    <scope>NUCLEOTIDE SEQUENCE</scope>
    <source>
        <strain evidence="10">TFB9207</strain>
    </source>
</reference>
<dbReference type="EMBL" id="MU806008">
    <property type="protein sequence ID" value="KAJ3842352.1"/>
    <property type="molecule type" value="Genomic_DNA"/>
</dbReference>
<evidence type="ECO:0000256" key="4">
    <source>
        <dbReference type="ARBA" id="ARBA00023008"/>
    </source>
</evidence>
<keyword evidence="3" id="KW-0862">Zinc</keyword>
<dbReference type="PROSITE" id="PS01119">
    <property type="entry name" value="COPPER_FIST_1"/>
    <property type="match status" value="1"/>
</dbReference>
<dbReference type="InterPro" id="IPR036395">
    <property type="entry name" value="Cu_fist_DNA-bd_dom_sf"/>
</dbReference>
<evidence type="ECO:0000259" key="9">
    <source>
        <dbReference type="PROSITE" id="PS50073"/>
    </source>
</evidence>
<dbReference type="Gene3D" id="3.90.430.10">
    <property type="entry name" value="Copper fist DNA-binding domain"/>
    <property type="match status" value="1"/>
</dbReference>
<dbReference type="GO" id="GO:0000978">
    <property type="term" value="F:RNA polymerase II cis-regulatory region sequence-specific DNA binding"/>
    <property type="evidence" value="ECO:0007669"/>
    <property type="project" value="TreeGrafter"/>
</dbReference>
<dbReference type="PANTHER" id="PTHR28088">
    <property type="entry name" value="TRANSCRIPTIONAL ACTIVATOR HAA1-RELATED"/>
    <property type="match status" value="1"/>
</dbReference>
<dbReference type="Pfam" id="PF00649">
    <property type="entry name" value="Copper-fist"/>
    <property type="match status" value="1"/>
</dbReference>
<comment type="subcellular location">
    <subcellularLocation>
        <location evidence="1">Nucleus</location>
    </subcellularLocation>
</comment>
<keyword evidence="4" id="KW-0186">Copper</keyword>
<evidence type="ECO:0000256" key="5">
    <source>
        <dbReference type="ARBA" id="ARBA00023015"/>
    </source>
</evidence>
<evidence type="ECO:0000256" key="2">
    <source>
        <dbReference type="ARBA" id="ARBA00022723"/>
    </source>
</evidence>
<feature type="region of interest" description="Disordered" evidence="8">
    <location>
        <begin position="139"/>
        <end position="174"/>
    </location>
</feature>
<dbReference type="GO" id="GO:0005634">
    <property type="term" value="C:nucleus"/>
    <property type="evidence" value="ECO:0007669"/>
    <property type="project" value="UniProtKB-SubCell"/>
</dbReference>